<evidence type="ECO:0000256" key="6">
    <source>
        <dbReference type="SAM" id="Phobius"/>
    </source>
</evidence>
<organism evidence="8 9">
    <name type="scientific">Paenarthrobacter nicotinovorans</name>
    <name type="common">Arthrobacter nicotinovorans</name>
    <dbReference type="NCBI Taxonomy" id="29320"/>
    <lineage>
        <taxon>Bacteria</taxon>
        <taxon>Bacillati</taxon>
        <taxon>Actinomycetota</taxon>
        <taxon>Actinomycetes</taxon>
        <taxon>Micrococcales</taxon>
        <taxon>Micrococcaceae</taxon>
        <taxon>Paenarthrobacter</taxon>
    </lineage>
</organism>
<evidence type="ECO:0000256" key="4">
    <source>
        <dbReference type="ARBA" id="ARBA00023136"/>
    </source>
</evidence>
<dbReference type="InterPro" id="IPR036259">
    <property type="entry name" value="MFS_trans_sf"/>
</dbReference>
<dbReference type="PANTHER" id="PTHR23518:SF2">
    <property type="entry name" value="MAJOR FACILITATOR SUPERFAMILY TRANSPORTER"/>
    <property type="match status" value="1"/>
</dbReference>
<evidence type="ECO:0000256" key="3">
    <source>
        <dbReference type="ARBA" id="ARBA00022989"/>
    </source>
</evidence>
<dbReference type="InterPro" id="IPR020846">
    <property type="entry name" value="MFS_dom"/>
</dbReference>
<keyword evidence="2 6" id="KW-0812">Transmembrane</keyword>
<evidence type="ECO:0000256" key="1">
    <source>
        <dbReference type="ARBA" id="ARBA00004651"/>
    </source>
</evidence>
<protein>
    <submittedName>
        <fullName evidence="8">MFS family permease</fullName>
    </submittedName>
</protein>
<gene>
    <name evidence="8" type="ORF">J2T10_000962</name>
</gene>
<dbReference type="PANTHER" id="PTHR23518">
    <property type="entry name" value="C-METHYLTRANSFERASE"/>
    <property type="match status" value="1"/>
</dbReference>
<accession>A0ABT9TI69</accession>
<feature type="domain" description="Major facilitator superfamily (MFS) profile" evidence="7">
    <location>
        <begin position="34"/>
        <end position="422"/>
    </location>
</feature>
<sequence>MYISLSDRSGGKRDKPQGTRTALSSEVPFRLSPVILWLGIVSMVTDVSSESVSAILPLYVTGFLGLSTIAFGVIDGINQGASAIVRIAAGWAADRTGHPKRIAVAGYGLSMLARIGFLVAGSFWAIAAIVTADRIGKGIRTAPRDALISVSAQPQHLARSFGVHRMLDNIGAAAGPLIAFFVLLMIPNGFSTVFVVSLAFAVIGVAVLALVVPDIQAKSLKGAGARQDRRLFAFSWSHLKEPGLGKLLIAAGMLGLVTIGDGFIYLVLQDRDSFAVQWFPLLFVGTNVVFLALAIPLGRLADRVGKIPVFVAGHVALLATYLLAAAPFGGLWSTVGCLFLLGAFYAGTDGVLAALASQLTPSGKLATGIASAQTVVALTRMLASAGFGVLWYAVGASAAMLLAGALLACAVVAVVFILRGAKRDVPADVSDEA</sequence>
<dbReference type="Pfam" id="PF07690">
    <property type="entry name" value="MFS_1"/>
    <property type="match status" value="2"/>
</dbReference>
<evidence type="ECO:0000256" key="5">
    <source>
        <dbReference type="SAM" id="MobiDB-lite"/>
    </source>
</evidence>
<feature type="transmembrane region" description="Helical" evidence="6">
    <location>
        <begin position="56"/>
        <end position="74"/>
    </location>
</feature>
<comment type="caution">
    <text evidence="8">The sequence shown here is derived from an EMBL/GenBank/DDBJ whole genome shotgun (WGS) entry which is preliminary data.</text>
</comment>
<feature type="transmembrane region" description="Helical" evidence="6">
    <location>
        <begin position="365"/>
        <end position="383"/>
    </location>
</feature>
<feature type="transmembrane region" description="Helical" evidence="6">
    <location>
        <begin position="192"/>
        <end position="212"/>
    </location>
</feature>
<dbReference type="InterPro" id="IPR011701">
    <property type="entry name" value="MFS"/>
</dbReference>
<evidence type="ECO:0000313" key="9">
    <source>
        <dbReference type="Proteomes" id="UP001244563"/>
    </source>
</evidence>
<dbReference type="Gene3D" id="1.20.1250.20">
    <property type="entry name" value="MFS general substrate transporter like domains"/>
    <property type="match status" value="1"/>
</dbReference>
<feature type="region of interest" description="Disordered" evidence="5">
    <location>
        <begin position="1"/>
        <end position="21"/>
    </location>
</feature>
<keyword evidence="4 6" id="KW-0472">Membrane</keyword>
<feature type="transmembrane region" description="Helical" evidence="6">
    <location>
        <begin position="307"/>
        <end position="324"/>
    </location>
</feature>
<dbReference type="Proteomes" id="UP001244563">
    <property type="component" value="Unassembled WGS sequence"/>
</dbReference>
<dbReference type="CDD" id="cd17370">
    <property type="entry name" value="MFS_MJ1317_like"/>
    <property type="match status" value="1"/>
</dbReference>
<feature type="transmembrane region" description="Helical" evidence="6">
    <location>
        <begin position="166"/>
        <end position="186"/>
    </location>
</feature>
<keyword evidence="3 6" id="KW-1133">Transmembrane helix</keyword>
<feature type="transmembrane region" description="Helical" evidence="6">
    <location>
        <begin position="274"/>
        <end position="295"/>
    </location>
</feature>
<evidence type="ECO:0000256" key="2">
    <source>
        <dbReference type="ARBA" id="ARBA00022692"/>
    </source>
</evidence>
<comment type="subcellular location">
    <subcellularLocation>
        <location evidence="1">Cell membrane</location>
        <topology evidence="1">Multi-pass membrane protein</topology>
    </subcellularLocation>
</comment>
<dbReference type="PROSITE" id="PS50850">
    <property type="entry name" value="MFS"/>
    <property type="match status" value="1"/>
</dbReference>
<feature type="transmembrane region" description="Helical" evidence="6">
    <location>
        <begin position="111"/>
        <end position="130"/>
    </location>
</feature>
<reference evidence="8 9" key="1">
    <citation type="submission" date="2023-07" db="EMBL/GenBank/DDBJ databases">
        <title>Sorghum-associated microbial communities from plants grown in Nebraska, USA.</title>
        <authorList>
            <person name="Schachtman D."/>
        </authorList>
    </citation>
    <scope>NUCLEOTIDE SEQUENCE [LARGE SCALE GENOMIC DNA]</scope>
    <source>
        <strain evidence="8 9">CC523</strain>
    </source>
</reference>
<dbReference type="EMBL" id="JAUSSW010000001">
    <property type="protein sequence ID" value="MDQ0101343.1"/>
    <property type="molecule type" value="Genomic_DNA"/>
</dbReference>
<evidence type="ECO:0000313" key="8">
    <source>
        <dbReference type="EMBL" id="MDQ0101343.1"/>
    </source>
</evidence>
<name>A0ABT9TI69_PAENI</name>
<feature type="transmembrane region" description="Helical" evidence="6">
    <location>
        <begin position="389"/>
        <end position="418"/>
    </location>
</feature>
<dbReference type="SUPFAM" id="SSF103473">
    <property type="entry name" value="MFS general substrate transporter"/>
    <property type="match status" value="1"/>
</dbReference>
<proteinExistence type="predicted"/>
<evidence type="ECO:0000259" key="7">
    <source>
        <dbReference type="PROSITE" id="PS50850"/>
    </source>
</evidence>
<feature type="transmembrane region" description="Helical" evidence="6">
    <location>
        <begin position="330"/>
        <end position="353"/>
    </location>
</feature>
<feature type="transmembrane region" description="Helical" evidence="6">
    <location>
        <begin position="247"/>
        <end position="268"/>
    </location>
</feature>
<keyword evidence="9" id="KW-1185">Reference proteome</keyword>